<dbReference type="Gene3D" id="3.20.20.70">
    <property type="entry name" value="Aldolase class I"/>
    <property type="match status" value="1"/>
</dbReference>
<gene>
    <name evidence="6" type="ORF">G5A70_01535</name>
</gene>
<comment type="function">
    <text evidence="1">Nitronate monooxygenase that uses molecular oxygen to catalyze the oxidative denitrification of alkyl nitronates. Acts on propionate 3-nitronate (P3N), the presumed physiological substrate. Probably functions in the detoxification of P3N, a metabolic poison produced by plants and fungi as a defense mechanism.</text>
</comment>
<dbReference type="InterPro" id="IPR013785">
    <property type="entry name" value="Aldolase_TIM"/>
</dbReference>
<evidence type="ECO:0000313" key="7">
    <source>
        <dbReference type="Proteomes" id="UP000822142"/>
    </source>
</evidence>
<name>A0ABX2I773_BLAHA</name>
<dbReference type="GO" id="GO:0004497">
    <property type="term" value="F:monooxygenase activity"/>
    <property type="evidence" value="ECO:0007669"/>
    <property type="project" value="UniProtKB-KW"/>
</dbReference>
<dbReference type="Proteomes" id="UP000822142">
    <property type="component" value="Unassembled WGS sequence"/>
</dbReference>
<evidence type="ECO:0000256" key="1">
    <source>
        <dbReference type="ARBA" id="ARBA00003535"/>
    </source>
</evidence>
<evidence type="ECO:0000256" key="4">
    <source>
        <dbReference type="ARBA" id="ARBA00022643"/>
    </source>
</evidence>
<dbReference type="PANTHER" id="PTHR32332:SF18">
    <property type="entry name" value="2-NITROPROPANE DIOXYGENASE"/>
    <property type="match status" value="1"/>
</dbReference>
<evidence type="ECO:0000313" key="6">
    <source>
        <dbReference type="EMBL" id="NSJ84890.1"/>
    </source>
</evidence>
<dbReference type="PANTHER" id="PTHR32332">
    <property type="entry name" value="2-NITROPROPANE DIOXYGENASE"/>
    <property type="match status" value="1"/>
</dbReference>
<dbReference type="InterPro" id="IPR004136">
    <property type="entry name" value="NMO"/>
</dbReference>
<comment type="caution">
    <text evidence="6">The sequence shown here is derived from an EMBL/GenBank/DDBJ whole genome shotgun (WGS) entry which is preliminary data.</text>
</comment>
<dbReference type="EMBL" id="JAAITA010000001">
    <property type="protein sequence ID" value="NSJ84890.1"/>
    <property type="molecule type" value="Genomic_DNA"/>
</dbReference>
<keyword evidence="7" id="KW-1185">Reference proteome</keyword>
<dbReference type="Pfam" id="PF03060">
    <property type="entry name" value="NMO"/>
    <property type="match status" value="1"/>
</dbReference>
<evidence type="ECO:0000256" key="5">
    <source>
        <dbReference type="ARBA" id="ARBA00023002"/>
    </source>
</evidence>
<keyword evidence="3" id="KW-0285">Flavoprotein</keyword>
<keyword evidence="6" id="KW-0503">Monooxygenase</keyword>
<keyword evidence="4" id="KW-0288">FMN</keyword>
<evidence type="ECO:0000256" key="2">
    <source>
        <dbReference type="ARBA" id="ARBA00013457"/>
    </source>
</evidence>
<dbReference type="RefSeq" id="WP_173747359.1">
    <property type="nucleotide sequence ID" value="NZ_JAAITA010000001.1"/>
</dbReference>
<accession>A0ABX2I773</accession>
<dbReference type="SUPFAM" id="SSF51412">
    <property type="entry name" value="Inosine monophosphate dehydrogenase (IMPDH)"/>
    <property type="match status" value="1"/>
</dbReference>
<reference evidence="6 7" key="1">
    <citation type="journal article" date="2020" name="Cell Host Microbe">
        <title>Functional and Genomic Variation between Human-Derived Isolates of Lachnospiraceae Reveals Inter- and Intra-Species Diversity.</title>
        <authorList>
            <person name="Sorbara M.T."/>
            <person name="Littmann E.R."/>
            <person name="Fontana E."/>
            <person name="Moody T.U."/>
            <person name="Kohout C.E."/>
            <person name="Gjonbalaj M."/>
            <person name="Eaton V."/>
            <person name="Seok R."/>
            <person name="Leiner I.M."/>
            <person name="Pamer E.G."/>
        </authorList>
    </citation>
    <scope>NUCLEOTIDE SEQUENCE [LARGE SCALE GENOMIC DNA]</scope>
    <source>
        <strain evidence="6 7">MSK.15.26</strain>
    </source>
</reference>
<evidence type="ECO:0000256" key="3">
    <source>
        <dbReference type="ARBA" id="ARBA00022630"/>
    </source>
</evidence>
<keyword evidence="5" id="KW-0560">Oxidoreductase</keyword>
<protein>
    <recommendedName>
        <fullName evidence="2">Probable nitronate monooxygenase</fullName>
    </recommendedName>
</protein>
<dbReference type="CDD" id="cd04730">
    <property type="entry name" value="NPD_like"/>
    <property type="match status" value="1"/>
</dbReference>
<organism evidence="6 7">
    <name type="scientific">Blautia hansenii</name>
    <name type="common">Ruminococcus hansenii</name>
    <dbReference type="NCBI Taxonomy" id="1322"/>
    <lineage>
        <taxon>Bacteria</taxon>
        <taxon>Bacillati</taxon>
        <taxon>Bacillota</taxon>
        <taxon>Clostridia</taxon>
        <taxon>Lachnospirales</taxon>
        <taxon>Lachnospiraceae</taxon>
        <taxon>Blautia</taxon>
    </lineage>
</organism>
<proteinExistence type="predicted"/>
<sequence length="354" mass="38650">MEKTLKIGLLEAKIPVIQGGMGVGISLSTLAGTVAKEGGIGMISTAQIGWREPDFKKNPFAANYRAIKKEVQKARAIAPGGILGVNIMTVTRNYAQYVRTAVEAGVDLIVSGAGLPVDLPAYTEGSPVKIAPVVSSLKSFLVLCRLWERKYQRAPDFVVVEGPKAGGHLGFSQEELERFQRDSYDEVLLSIIEKAREYGEKVGRKIPVLAAGGIFDKEDMCHALALGADGVQVGTRFVATEECDAPKAYKEAYIQAKKEDISIIKSPVGMPARAIRNPFLEQVGENTTKIQHCYQCISTCKQKEIPYCITEALVHAAEGDIEHALLFCGENAWKCEKIEKVKDIMKEFAEAARM</sequence>